<dbReference type="Pfam" id="PF00561">
    <property type="entry name" value="Abhydrolase_1"/>
    <property type="match status" value="1"/>
</dbReference>
<gene>
    <name evidence="6" type="ORF">SPRG_07553</name>
</gene>
<accession>A0A067C9Z3</accession>
<comment type="similarity">
    <text evidence="1">Belongs to the peptidase S33 family.</text>
</comment>
<feature type="region of interest" description="Disordered" evidence="3">
    <location>
        <begin position="563"/>
        <end position="593"/>
    </location>
</feature>
<evidence type="ECO:0000313" key="6">
    <source>
        <dbReference type="EMBL" id="KDO27303.1"/>
    </source>
</evidence>
<dbReference type="InterPro" id="IPR051601">
    <property type="entry name" value="Serine_prot/Carboxylest_S33"/>
</dbReference>
<proteinExistence type="inferred from homology"/>
<keyword evidence="4" id="KW-0732">Signal</keyword>
<dbReference type="VEuPathDB" id="FungiDB:SPRG_07553"/>
<dbReference type="InterPro" id="IPR029058">
    <property type="entry name" value="AB_hydrolase_fold"/>
</dbReference>
<organism evidence="6 7">
    <name type="scientific">Saprolegnia parasitica (strain CBS 223.65)</name>
    <dbReference type="NCBI Taxonomy" id="695850"/>
    <lineage>
        <taxon>Eukaryota</taxon>
        <taxon>Sar</taxon>
        <taxon>Stramenopiles</taxon>
        <taxon>Oomycota</taxon>
        <taxon>Saprolegniomycetes</taxon>
        <taxon>Saprolegniales</taxon>
        <taxon>Saprolegniaceae</taxon>
        <taxon>Saprolegnia</taxon>
    </lineage>
</organism>
<evidence type="ECO:0000256" key="4">
    <source>
        <dbReference type="SAM" id="SignalP"/>
    </source>
</evidence>
<dbReference type="Gene3D" id="3.40.50.1820">
    <property type="entry name" value="alpha/beta hydrolase"/>
    <property type="match status" value="1"/>
</dbReference>
<dbReference type="OMA" id="VYNELWA"/>
<dbReference type="Proteomes" id="UP000030745">
    <property type="component" value="Unassembled WGS sequence"/>
</dbReference>
<name>A0A067C9Z3_SAPPC</name>
<dbReference type="KEGG" id="spar:SPRG_07553"/>
<dbReference type="RefSeq" id="XP_012202077.1">
    <property type="nucleotide sequence ID" value="XM_012346687.1"/>
</dbReference>
<dbReference type="GeneID" id="24129821"/>
<keyword evidence="2" id="KW-0378">Hydrolase</keyword>
<reference evidence="6 7" key="1">
    <citation type="journal article" date="2013" name="PLoS Genet.">
        <title>Distinctive expansion of potential virulence genes in the genome of the oomycete fish pathogen Saprolegnia parasitica.</title>
        <authorList>
            <person name="Jiang R.H."/>
            <person name="de Bruijn I."/>
            <person name="Haas B.J."/>
            <person name="Belmonte R."/>
            <person name="Lobach L."/>
            <person name="Christie J."/>
            <person name="van den Ackerveken G."/>
            <person name="Bottin A."/>
            <person name="Bulone V."/>
            <person name="Diaz-Moreno S.M."/>
            <person name="Dumas B."/>
            <person name="Fan L."/>
            <person name="Gaulin E."/>
            <person name="Govers F."/>
            <person name="Grenville-Briggs L.J."/>
            <person name="Horner N.R."/>
            <person name="Levin J.Z."/>
            <person name="Mammella M."/>
            <person name="Meijer H.J."/>
            <person name="Morris P."/>
            <person name="Nusbaum C."/>
            <person name="Oome S."/>
            <person name="Phillips A.J."/>
            <person name="van Rooyen D."/>
            <person name="Rzeszutek E."/>
            <person name="Saraiva M."/>
            <person name="Secombes C.J."/>
            <person name="Seidl M.F."/>
            <person name="Snel B."/>
            <person name="Stassen J.H."/>
            <person name="Sykes S."/>
            <person name="Tripathy S."/>
            <person name="van den Berg H."/>
            <person name="Vega-Arreguin J.C."/>
            <person name="Wawra S."/>
            <person name="Young S.K."/>
            <person name="Zeng Q."/>
            <person name="Dieguez-Uribeondo J."/>
            <person name="Russ C."/>
            <person name="Tyler B.M."/>
            <person name="van West P."/>
        </authorList>
    </citation>
    <scope>NUCLEOTIDE SEQUENCE [LARGE SCALE GENOMIC DNA]</scope>
    <source>
        <strain evidence="6 7">CBS 223.65</strain>
    </source>
</reference>
<dbReference type="EMBL" id="KK583218">
    <property type="protein sequence ID" value="KDO27303.1"/>
    <property type="molecule type" value="Genomic_DNA"/>
</dbReference>
<protein>
    <recommendedName>
        <fullName evidence="5">AB hydrolase-1 domain-containing protein</fullName>
    </recommendedName>
</protein>
<dbReference type="PANTHER" id="PTHR43248">
    <property type="entry name" value="2-SUCCINYL-6-HYDROXY-2,4-CYCLOHEXADIENE-1-CARBOXYLATE SYNTHASE"/>
    <property type="match status" value="1"/>
</dbReference>
<sequence>MTRLLALLAPVAAAIDFAATWRDCPTRTSPRAQCADVLVPLCYPGVCHSNATLSVHLERIPSMAVPAKSLWFLQGGPGLPSSSLDEAMVRAYDAANGSVSVYTMDHRGTGRSSRLEDACVGADTVGCFAALKAKYGADAPSGFSVTSAATDLAALLQGPSLRHEEAYIYGVSYGTYWAQRLMHFSPPTVKGYVLDSVMSASPMKLYSQWDADVAVAETAFYARCDRDPFCASKVGPSSQTLARQLLAKIDANDTACARALPSTSLLRSTLGRLFREPSQRNMIPAVLYHLRKCLDDYESHARFVQNLVANAVAPLPIDGGSMLLHNTIVYNELWASQTLAELQAQAAATTWQPIDSIAQRLVDYCLYTGGSRDGACRDVPAPRMSFAYAHDKYWNVSPPLPPTTSVLLLSGDLDAQTLPLYALAANASLASARTRLLRFPDGGHSVLSTALTPGGSCGAQLLDQFVATNGNVTALDVSCMAAIPALQFQVVQDAAKATALFDSATDMYGSPQVIAARASNPATMAYDDSYLLAGVGLSQSRTRRRTLVPQDVDDLPPTVAAVLRRDSMADDPEECKDNESDAEDSPTGQSRNE</sequence>
<evidence type="ECO:0000256" key="1">
    <source>
        <dbReference type="ARBA" id="ARBA00010088"/>
    </source>
</evidence>
<dbReference type="InterPro" id="IPR000073">
    <property type="entry name" value="AB_hydrolase_1"/>
</dbReference>
<dbReference type="AlphaFoldDB" id="A0A067C9Z3"/>
<feature type="compositionally biased region" description="Acidic residues" evidence="3">
    <location>
        <begin position="569"/>
        <end position="584"/>
    </location>
</feature>
<feature type="signal peptide" evidence="4">
    <location>
        <begin position="1"/>
        <end position="20"/>
    </location>
</feature>
<dbReference type="OrthoDB" id="425534at2759"/>
<evidence type="ECO:0000259" key="5">
    <source>
        <dbReference type="Pfam" id="PF00561"/>
    </source>
</evidence>
<evidence type="ECO:0000256" key="2">
    <source>
        <dbReference type="ARBA" id="ARBA00022801"/>
    </source>
</evidence>
<dbReference type="SUPFAM" id="SSF53474">
    <property type="entry name" value="alpha/beta-Hydrolases"/>
    <property type="match status" value="1"/>
</dbReference>
<dbReference type="PANTHER" id="PTHR43248:SF3">
    <property type="entry name" value="AB HYDROLASE-1 DOMAIN-CONTAINING PROTEIN"/>
    <property type="match status" value="1"/>
</dbReference>
<keyword evidence="7" id="KW-1185">Reference proteome</keyword>
<feature type="domain" description="AB hydrolase-1" evidence="5">
    <location>
        <begin position="72"/>
        <end position="230"/>
    </location>
</feature>
<evidence type="ECO:0000313" key="7">
    <source>
        <dbReference type="Proteomes" id="UP000030745"/>
    </source>
</evidence>
<evidence type="ECO:0000256" key="3">
    <source>
        <dbReference type="SAM" id="MobiDB-lite"/>
    </source>
</evidence>
<dbReference type="GO" id="GO:0016787">
    <property type="term" value="F:hydrolase activity"/>
    <property type="evidence" value="ECO:0007669"/>
    <property type="project" value="UniProtKB-KW"/>
</dbReference>
<feature type="chain" id="PRO_5001634247" description="AB hydrolase-1 domain-containing protein" evidence="4">
    <location>
        <begin position="21"/>
        <end position="593"/>
    </location>
</feature>